<evidence type="ECO:0000259" key="2">
    <source>
        <dbReference type="PROSITE" id="PS51746"/>
    </source>
</evidence>
<dbReference type="SUPFAM" id="SSF81606">
    <property type="entry name" value="PP2C-like"/>
    <property type="match status" value="1"/>
</dbReference>
<feature type="compositionally biased region" description="Polar residues" evidence="1">
    <location>
        <begin position="131"/>
        <end position="147"/>
    </location>
</feature>
<organism evidence="3 4">
    <name type="scientific">Edaphochlamys debaryana</name>
    <dbReference type="NCBI Taxonomy" id="47281"/>
    <lineage>
        <taxon>Eukaryota</taxon>
        <taxon>Viridiplantae</taxon>
        <taxon>Chlorophyta</taxon>
        <taxon>core chlorophytes</taxon>
        <taxon>Chlorophyceae</taxon>
        <taxon>CS clade</taxon>
        <taxon>Chlamydomonadales</taxon>
        <taxon>Chlamydomonadales incertae sedis</taxon>
        <taxon>Edaphochlamys</taxon>
    </lineage>
</organism>
<evidence type="ECO:0000313" key="3">
    <source>
        <dbReference type="EMBL" id="KAG2497468.1"/>
    </source>
</evidence>
<feature type="compositionally biased region" description="Polar residues" evidence="1">
    <location>
        <begin position="9"/>
        <end position="36"/>
    </location>
</feature>
<feature type="compositionally biased region" description="Low complexity" evidence="1">
    <location>
        <begin position="806"/>
        <end position="821"/>
    </location>
</feature>
<feature type="region of interest" description="Disordered" evidence="1">
    <location>
        <begin position="527"/>
        <end position="622"/>
    </location>
</feature>
<protein>
    <recommendedName>
        <fullName evidence="2">PPM-type phosphatase domain-containing protein</fullName>
    </recommendedName>
</protein>
<feature type="compositionally biased region" description="Low complexity" evidence="1">
    <location>
        <begin position="837"/>
        <end position="854"/>
    </location>
</feature>
<proteinExistence type="predicted"/>
<dbReference type="Proteomes" id="UP000612055">
    <property type="component" value="Unassembled WGS sequence"/>
</dbReference>
<dbReference type="Gene3D" id="3.60.40.10">
    <property type="entry name" value="PPM-type phosphatase domain"/>
    <property type="match status" value="1"/>
</dbReference>
<keyword evidence="4" id="KW-1185">Reference proteome</keyword>
<sequence length="910" mass="93382">MNSEPPTPTSQANGVGATRPSQTPTRGATLGNTLSSPKIGPGGYVPSSGPPGRRNSGNGNLAATAPPGSLSNIARLVEAGPRSGPSGTFGGPNGAMPGALQLNGGGPPGTLQRGNSGQFNMNMAGLNLSSSLPTNTGSRPPTQSSLLATAPPAVTGSRPGTGTLGRASSSVPGLTFSVGSNQSMGSRGYQEDYRTIADPTSTPGMGNLPNLLLGAAVYDGHGGKQVSHWLSSSYCLLNRAMEAVQALVAGGGSPNDVAAVLEEVFVGAGNAALAGRMTAGSCVAMALLVQAGGVPWVLSANVGDSRSVMVSWDDAGDLGATGGGGAGRPDATQLSVDHKLGPAKLSEETRRVQAAGGTVIQLFGTWRIDGSLAVARAIGDADFARYVSTRPTVSCRQLLRRDRWLIIASDGLWDVMTNEDVAHFCKAQHQLSAAKLSEALLLPPSSLPPLLAALLRGAPPGALVWLTPPPELLPVPDDWVDSDDELLDPYDIGLDPHLDLNLDPRSMGLDPDLGLLGDRDAGYWGSTGTGRGALGPGPGEAKLLLPPVTVSPAPLDRSPPRAVSPRPASRPGRRGPPLAVAYGRAALAQAQGHGPAHVQQGPHGARLGPGASPGARRQAAEAAKVAALQQRLDEQRCRLAAQEQHLRGLRAQWRSDDAQRRSGEGNGTGVGSGPAAKATAGHGHPDGYGYGAGSGAGAGRGQHAQHAHQAQPQPQAQPNGPAGRAAPRGASYAPHAQQGPAAPPYATEHEHAGPSPHSPWGAQAQHGRHGPAPQRTPPPYALHAEAPHAQHGTVSRDQAWHGRGGPPQAQPQQQWQQQRQPMVAEAGAAPMRLPRLGQQQAAGQTPQQAQQQRGWHGPGPARPPPAEPAGSSPGRSRLAREAGPEPPQRQASHGQQGQRLPDRRLGVRRQ</sequence>
<dbReference type="InterPro" id="IPR036457">
    <property type="entry name" value="PPM-type-like_dom_sf"/>
</dbReference>
<dbReference type="PROSITE" id="PS51746">
    <property type="entry name" value="PPM_2"/>
    <property type="match status" value="1"/>
</dbReference>
<dbReference type="InterPro" id="IPR001932">
    <property type="entry name" value="PPM-type_phosphatase-like_dom"/>
</dbReference>
<comment type="caution">
    <text evidence="3">The sequence shown here is derived from an EMBL/GenBank/DDBJ whole genome shotgun (WGS) entry which is preliminary data.</text>
</comment>
<evidence type="ECO:0000313" key="4">
    <source>
        <dbReference type="Proteomes" id="UP000612055"/>
    </source>
</evidence>
<dbReference type="InterPro" id="IPR015655">
    <property type="entry name" value="PP2C"/>
</dbReference>
<feature type="region of interest" description="Disordered" evidence="1">
    <location>
        <begin position="650"/>
        <end position="910"/>
    </location>
</feature>
<feature type="compositionally biased region" description="Basic and acidic residues" evidence="1">
    <location>
        <begin position="653"/>
        <end position="663"/>
    </location>
</feature>
<dbReference type="GO" id="GO:0004722">
    <property type="term" value="F:protein serine/threonine phosphatase activity"/>
    <property type="evidence" value="ECO:0007669"/>
    <property type="project" value="InterPro"/>
</dbReference>
<dbReference type="OrthoDB" id="10264738at2759"/>
<dbReference type="EMBL" id="JAEHOE010000014">
    <property type="protein sequence ID" value="KAG2497468.1"/>
    <property type="molecule type" value="Genomic_DNA"/>
</dbReference>
<feature type="compositionally biased region" description="Low complexity" evidence="1">
    <location>
        <begin position="560"/>
        <end position="570"/>
    </location>
</feature>
<feature type="domain" description="PPM-type phosphatase" evidence="2">
    <location>
        <begin position="175"/>
        <end position="519"/>
    </location>
</feature>
<feature type="region of interest" description="Disordered" evidence="1">
    <location>
        <begin position="1"/>
        <end position="68"/>
    </location>
</feature>
<feature type="compositionally biased region" description="Polar residues" evidence="1">
    <location>
        <begin position="166"/>
        <end position="185"/>
    </location>
</feature>
<feature type="compositionally biased region" description="Polar residues" evidence="1">
    <location>
        <begin position="889"/>
        <end position="898"/>
    </location>
</feature>
<gene>
    <name evidence="3" type="ORF">HYH03_004623</name>
</gene>
<feature type="compositionally biased region" description="Low complexity" evidence="1">
    <location>
        <begin position="44"/>
        <end position="60"/>
    </location>
</feature>
<feature type="compositionally biased region" description="Gly residues" evidence="1">
    <location>
        <begin position="686"/>
        <end position="700"/>
    </location>
</feature>
<dbReference type="SMART" id="SM00332">
    <property type="entry name" value="PP2Cc"/>
    <property type="match status" value="1"/>
</dbReference>
<dbReference type="CDD" id="cd00143">
    <property type="entry name" value="PP2Cc"/>
    <property type="match status" value="1"/>
</dbReference>
<feature type="compositionally biased region" description="Low complexity" evidence="1">
    <location>
        <begin position="701"/>
        <end position="746"/>
    </location>
</feature>
<accession>A0A835Y9Y6</accession>
<evidence type="ECO:0000256" key="1">
    <source>
        <dbReference type="SAM" id="MobiDB-lite"/>
    </source>
</evidence>
<reference evidence="3" key="1">
    <citation type="journal article" date="2020" name="bioRxiv">
        <title>Comparative genomics of Chlamydomonas.</title>
        <authorList>
            <person name="Craig R.J."/>
            <person name="Hasan A.R."/>
            <person name="Ness R.W."/>
            <person name="Keightley P.D."/>
        </authorList>
    </citation>
    <scope>NUCLEOTIDE SEQUENCE</scope>
    <source>
        <strain evidence="3">CCAP 11/70</strain>
    </source>
</reference>
<name>A0A835Y9Y6_9CHLO</name>
<dbReference type="AlphaFoldDB" id="A0A835Y9Y6"/>
<feature type="region of interest" description="Disordered" evidence="1">
    <location>
        <begin position="131"/>
        <end position="187"/>
    </location>
</feature>
<feature type="compositionally biased region" description="Low complexity" evidence="1">
    <location>
        <begin position="612"/>
        <end position="622"/>
    </location>
</feature>
<dbReference type="Pfam" id="PF00481">
    <property type="entry name" value="PP2C"/>
    <property type="match status" value="1"/>
</dbReference>
<feature type="compositionally biased region" description="Gly residues" evidence="1">
    <location>
        <begin position="527"/>
        <end position="538"/>
    </location>
</feature>
<feature type="compositionally biased region" description="Basic and acidic residues" evidence="1">
    <location>
        <begin position="900"/>
        <end position="910"/>
    </location>
</feature>
<dbReference type="PANTHER" id="PTHR47992">
    <property type="entry name" value="PROTEIN PHOSPHATASE"/>
    <property type="match status" value="1"/>
</dbReference>